<organism evidence="1 2">
    <name type="scientific">Pararhizobium mangrovi</name>
    <dbReference type="NCBI Taxonomy" id="2590452"/>
    <lineage>
        <taxon>Bacteria</taxon>
        <taxon>Pseudomonadati</taxon>
        <taxon>Pseudomonadota</taxon>
        <taxon>Alphaproteobacteria</taxon>
        <taxon>Hyphomicrobiales</taxon>
        <taxon>Rhizobiaceae</taxon>
        <taxon>Rhizobium/Agrobacterium group</taxon>
        <taxon>Pararhizobium</taxon>
    </lineage>
</organism>
<name>A0A506TYH3_9HYPH</name>
<dbReference type="OrthoDB" id="952090at2"/>
<dbReference type="Proteomes" id="UP000320314">
    <property type="component" value="Unassembled WGS sequence"/>
</dbReference>
<protein>
    <submittedName>
        <fullName evidence="1">Head morphogenesis protein</fullName>
    </submittedName>
</protein>
<keyword evidence="2" id="KW-1185">Reference proteome</keyword>
<evidence type="ECO:0000313" key="1">
    <source>
        <dbReference type="EMBL" id="TPW26031.1"/>
    </source>
</evidence>
<dbReference type="EMBL" id="VHLH01000039">
    <property type="protein sequence ID" value="TPW26031.1"/>
    <property type="molecule type" value="Genomic_DNA"/>
</dbReference>
<dbReference type="RefSeq" id="WP_141168199.1">
    <property type="nucleotide sequence ID" value="NZ_VHLH01000039.1"/>
</dbReference>
<proteinExistence type="predicted"/>
<accession>A0A506TYH3</accession>
<reference evidence="1 2" key="1">
    <citation type="submission" date="2019-06" db="EMBL/GenBank/DDBJ databases">
        <authorList>
            <person name="Li M."/>
        </authorList>
    </citation>
    <scope>NUCLEOTIDE SEQUENCE [LARGE SCALE GENOMIC DNA]</scope>
    <source>
        <strain evidence="1 2">BGMRC6574</strain>
    </source>
</reference>
<comment type="caution">
    <text evidence="1">The sequence shown here is derived from an EMBL/GenBank/DDBJ whole genome shotgun (WGS) entry which is preliminary data.</text>
</comment>
<sequence>MARLSDKELIRRLLAKYQPDVRSAFLDAIQEIQDNVVLKVVVERLERHDIDGALGAMKIEPEAFGKVERSIEGAYNGGGQAFVENLPRLTDPSGDRVVWRFGVRDTMGEQKLRASLNNLTTHLTADMKEVARTRFSEGLAAGRNPTQTAVDVIGRMNRVTGKREGGVIGLSRPQERYVASARAELGSGNPKALERYLGRKRRDKRFDRTIRKAIREKKPIPKHLVDKITNRYSDGLLKLRGDAIGLNETLSATATSRKEAMRQQIENGKVDARDVTKTWHHSPEEHPRLNHLALEGQTIGFHENFNVAPGVMMDHPHDPDAPPHETNFCKCRVEYRINAIDALVRRMKQDG</sequence>
<dbReference type="AlphaFoldDB" id="A0A506TYH3"/>
<evidence type="ECO:0000313" key="2">
    <source>
        <dbReference type="Proteomes" id="UP000320314"/>
    </source>
</evidence>
<gene>
    <name evidence="1" type="ORF">FJU11_16590</name>
</gene>